<comment type="caution">
    <text evidence="3">The sequence shown here is derived from an EMBL/GenBank/DDBJ whole genome shotgun (WGS) entry which is preliminary data.</text>
</comment>
<evidence type="ECO:0000313" key="4">
    <source>
        <dbReference type="Proteomes" id="UP001642484"/>
    </source>
</evidence>
<dbReference type="EMBL" id="CAXAMN010021829">
    <property type="protein sequence ID" value="CAK9063890.1"/>
    <property type="molecule type" value="Genomic_DNA"/>
</dbReference>
<dbReference type="SMART" id="SM00317">
    <property type="entry name" value="SET"/>
    <property type="match status" value="1"/>
</dbReference>
<feature type="region of interest" description="Disordered" evidence="1">
    <location>
        <begin position="1"/>
        <end position="41"/>
    </location>
</feature>
<gene>
    <name evidence="3" type="ORF">CCMP2556_LOCUS31379</name>
</gene>
<dbReference type="Gene3D" id="2.170.270.10">
    <property type="entry name" value="SET domain"/>
    <property type="match status" value="1"/>
</dbReference>
<name>A0ABP0NN73_9DINO</name>
<dbReference type="InterPro" id="IPR053185">
    <property type="entry name" value="SET_domain_protein"/>
</dbReference>
<evidence type="ECO:0000259" key="2">
    <source>
        <dbReference type="PROSITE" id="PS50280"/>
    </source>
</evidence>
<evidence type="ECO:0000256" key="1">
    <source>
        <dbReference type="SAM" id="MobiDB-lite"/>
    </source>
</evidence>
<accession>A0ABP0NN73</accession>
<dbReference type="PROSITE" id="PS50280">
    <property type="entry name" value="SET"/>
    <property type="match status" value="1"/>
</dbReference>
<dbReference type="InterPro" id="IPR046341">
    <property type="entry name" value="SET_dom_sf"/>
</dbReference>
<dbReference type="SUPFAM" id="SSF82199">
    <property type="entry name" value="SET domain"/>
    <property type="match status" value="1"/>
</dbReference>
<dbReference type="Pfam" id="PF00856">
    <property type="entry name" value="SET"/>
    <property type="match status" value="1"/>
</dbReference>
<dbReference type="PANTHER" id="PTHR47332:SF2">
    <property type="entry name" value="SET-6"/>
    <property type="match status" value="1"/>
</dbReference>
<dbReference type="Proteomes" id="UP001642484">
    <property type="component" value="Unassembled WGS sequence"/>
</dbReference>
<feature type="domain" description="SET" evidence="2">
    <location>
        <begin position="147"/>
        <end position="295"/>
    </location>
</feature>
<keyword evidence="4" id="KW-1185">Reference proteome</keyword>
<dbReference type="InterPro" id="IPR001214">
    <property type="entry name" value="SET_dom"/>
</dbReference>
<reference evidence="3 4" key="1">
    <citation type="submission" date="2024-02" db="EMBL/GenBank/DDBJ databases">
        <authorList>
            <person name="Chen Y."/>
            <person name="Shah S."/>
            <person name="Dougan E. K."/>
            <person name="Thang M."/>
            <person name="Chan C."/>
        </authorList>
    </citation>
    <scope>NUCLEOTIDE SEQUENCE [LARGE SCALE GENOMIC DNA]</scope>
</reference>
<protein>
    <recommendedName>
        <fullName evidence="2">SET domain-containing protein</fullName>
    </recommendedName>
</protein>
<sequence>MVKPSEPGCLTSGSTLVRSRPPRESSGAGRGGSDGGPAPPMARIVRAMDVRASFWPVLEAGKYLPRENITTGRLHRAGCGGFGRASLSSEWANTLTRACVALATFSRAAGIVRERGGRPRGRVTTRGTRIFVPAKAVDEVVKEEQWKSIEVEHLGDKGFGMVAARPIRRGELVLREAPLLGLPESFDGDLEELMNQTSLRQLDADLRQALEDLSEEQQRRFWSLADSHSPGQKTAAGVALTNALQLGTGGGLLCRSARFNHSCLPNVQGTWADGCAEWRALRDVSAGEELCFSYVDPYQTDVQRQETLELLFKFKCQCPVCSLEREARETSNQTRLQLRELNEGLQLAVIGADDAGYVAERLVPEMLDLLDIELGGSSALKTKALHLGFLLALESEDEDLAKNMAQKAYEHASVAYGPNSDRAKMLQACAEGDYESEEFEDMLLEMQSEAFAS</sequence>
<organism evidence="3 4">
    <name type="scientific">Durusdinium trenchii</name>
    <dbReference type="NCBI Taxonomy" id="1381693"/>
    <lineage>
        <taxon>Eukaryota</taxon>
        <taxon>Sar</taxon>
        <taxon>Alveolata</taxon>
        <taxon>Dinophyceae</taxon>
        <taxon>Suessiales</taxon>
        <taxon>Symbiodiniaceae</taxon>
        <taxon>Durusdinium</taxon>
    </lineage>
</organism>
<dbReference type="PANTHER" id="PTHR47332">
    <property type="entry name" value="SET DOMAIN-CONTAINING PROTEIN 5"/>
    <property type="match status" value="1"/>
</dbReference>
<evidence type="ECO:0000313" key="3">
    <source>
        <dbReference type="EMBL" id="CAK9063890.1"/>
    </source>
</evidence>
<proteinExistence type="predicted"/>
<dbReference type="CDD" id="cd20071">
    <property type="entry name" value="SET_SMYD"/>
    <property type="match status" value="1"/>
</dbReference>